<proteinExistence type="predicted"/>
<dbReference type="Proteomes" id="UP000254939">
    <property type="component" value="Unassembled WGS sequence"/>
</dbReference>
<dbReference type="OrthoDB" id="7595500at2"/>
<sequence length="186" mass="21131">MVNFGRNKDYVMVCPIIVADERLRRQVINGVTPSAAILELRADECHVIDLGKAASIHKRVLSSLPRKDGFSKDLSRSVFQQSLERRFGRFVFPDWLCTRPLRQLRDRAREKHKTGGSVGDVYKAVDEFRVRGNPDPESHGSAIGFIAVVDAEKEKKTTRKAIRDEFDALSKKFVWPEAYIRTSSSP</sequence>
<dbReference type="EMBL" id="NAAC01000037">
    <property type="protein sequence ID" value="RDJ04661.1"/>
    <property type="molecule type" value="Genomic_DNA"/>
</dbReference>
<name>A0A370KIT8_9HYPH</name>
<gene>
    <name evidence="1" type="ORF">B5K06_26900</name>
</gene>
<organism evidence="1 2">
    <name type="scientific">Rhizobium grahamii</name>
    <dbReference type="NCBI Taxonomy" id="1120045"/>
    <lineage>
        <taxon>Bacteria</taxon>
        <taxon>Pseudomonadati</taxon>
        <taxon>Pseudomonadota</taxon>
        <taxon>Alphaproteobacteria</taxon>
        <taxon>Hyphomicrobiales</taxon>
        <taxon>Rhizobiaceae</taxon>
        <taxon>Rhizobium/Agrobacterium group</taxon>
        <taxon>Rhizobium</taxon>
    </lineage>
</organism>
<evidence type="ECO:0000313" key="1">
    <source>
        <dbReference type="EMBL" id="RDJ04661.1"/>
    </source>
</evidence>
<accession>A0A370KIT8</accession>
<evidence type="ECO:0000313" key="2">
    <source>
        <dbReference type="Proteomes" id="UP000254939"/>
    </source>
</evidence>
<protein>
    <submittedName>
        <fullName evidence="1">Uncharacterized protein</fullName>
    </submittedName>
</protein>
<dbReference type="RefSeq" id="WP_114715148.1">
    <property type="nucleotide sequence ID" value="NZ_KZ857266.1"/>
</dbReference>
<comment type="caution">
    <text evidence="1">The sequence shown here is derived from an EMBL/GenBank/DDBJ whole genome shotgun (WGS) entry which is preliminary data.</text>
</comment>
<dbReference type="AlphaFoldDB" id="A0A370KIT8"/>
<reference evidence="1 2" key="1">
    <citation type="submission" date="2017-03" db="EMBL/GenBank/DDBJ databases">
        <title>Genome analysis of Rhizobial strains effectives or ineffectives for nitrogen fixation isolated from bean seeds.</title>
        <authorList>
            <person name="Peralta H."/>
            <person name="Aguilar-Vera A."/>
            <person name="Mora Y."/>
            <person name="Vargas-Lagunas C."/>
            <person name="Girard L."/>
            <person name="Mora J."/>
        </authorList>
    </citation>
    <scope>NUCLEOTIDE SEQUENCE [LARGE SCALE GENOMIC DNA]</scope>
    <source>
        <strain evidence="1 2">CCGM3</strain>
    </source>
</reference>